<feature type="region of interest" description="Disordered" evidence="1">
    <location>
        <begin position="36"/>
        <end position="96"/>
    </location>
</feature>
<dbReference type="EMBL" id="CP006644">
    <property type="protein sequence ID" value="AHE56001.1"/>
    <property type="molecule type" value="Genomic_DNA"/>
</dbReference>
<dbReference type="OrthoDB" id="226862at204457"/>
<evidence type="ECO:0000256" key="1">
    <source>
        <dbReference type="SAM" id="MobiDB-lite"/>
    </source>
</evidence>
<protein>
    <submittedName>
        <fullName evidence="2">Uncharacterized protein</fullName>
    </submittedName>
</protein>
<dbReference type="KEGG" id="ssan:NX02_21855"/>
<dbReference type="PATRIC" id="fig|1123269.5.peg.4275"/>
<accession>W0AFY1</accession>
<organism evidence="2 3">
    <name type="scientific">Sphingomonas sanxanigenens DSM 19645 = NX02</name>
    <dbReference type="NCBI Taxonomy" id="1123269"/>
    <lineage>
        <taxon>Bacteria</taxon>
        <taxon>Pseudomonadati</taxon>
        <taxon>Pseudomonadota</taxon>
        <taxon>Alphaproteobacteria</taxon>
        <taxon>Sphingomonadales</taxon>
        <taxon>Sphingomonadaceae</taxon>
        <taxon>Sphingomonas</taxon>
    </lineage>
</organism>
<dbReference type="InterPro" id="IPR036514">
    <property type="entry name" value="SGNH_hydro_sf"/>
</dbReference>
<dbReference type="HOGENOM" id="CLU_302660_0_0_5"/>
<gene>
    <name evidence="2" type="ORF">NX02_21855</name>
</gene>
<keyword evidence="3" id="KW-1185">Reference proteome</keyword>
<feature type="compositionally biased region" description="Basic and acidic residues" evidence="1">
    <location>
        <begin position="57"/>
        <end position="78"/>
    </location>
</feature>
<dbReference type="SUPFAM" id="SSF52266">
    <property type="entry name" value="SGNH hydrolase"/>
    <property type="match status" value="1"/>
</dbReference>
<dbReference type="AlphaFoldDB" id="W0AFY1"/>
<proteinExistence type="predicted"/>
<dbReference type="STRING" id="1123269.NX02_21855"/>
<evidence type="ECO:0000313" key="3">
    <source>
        <dbReference type="Proteomes" id="UP000018851"/>
    </source>
</evidence>
<dbReference type="GO" id="GO:0016788">
    <property type="term" value="F:hydrolase activity, acting on ester bonds"/>
    <property type="evidence" value="ECO:0007669"/>
    <property type="project" value="UniProtKB-ARBA"/>
</dbReference>
<reference evidence="2 3" key="1">
    <citation type="submission" date="2013-07" db="EMBL/GenBank/DDBJ databases">
        <title>Completed genome of Sphingomonas sanxanigenens NX02.</title>
        <authorList>
            <person name="Ma T."/>
            <person name="Huang H."/>
            <person name="Wu M."/>
            <person name="Li X."/>
            <person name="Li G."/>
        </authorList>
    </citation>
    <scope>NUCLEOTIDE SEQUENCE [LARGE SCALE GENOMIC DNA]</scope>
    <source>
        <strain evidence="2 3">NX02</strain>
    </source>
</reference>
<sequence length="985" mass="103945">MADIRKVQVRGLRGPGLLPGDLDLIDEKVEEAGGSADLARSYAVSDTDDPIPGADEPTDRGARFEANRAGEAADKAEEWAESEGAEPGGTGTKSAKEWASLSAADRAAIEVLGSQLNGPLLTSRVDALLGTADSYTVLSGQPSATTLAISANRAYVAAAIDVGADIAAGLVIDAWFADMIVDATATLIKAYVYVANTAHASINTAPPHVAAAGSPASGGAWTVVETISITPADAGLTPGASALATARFPTSLAAPMVTAAGKTYAVAIDVYDASNARLRYGYGYVDKTGDGRQRFYGWYHQTTGTGTWSNHLATQKIALRAGTKALTDVLDLQDYIASIDAKSLKAAQIAEVQALMEVQRLNDAALATSLQVYPLAQTPWPAATLTAPGEAYEVALAYNPATSYSRGEVGVALVNQCCTDQGYVWLYRAPTSTAGNAPPTYPTVANYYWVAVGRINVTGDSTTEETQIGPISGGQGDADGIWDRTSDLMITWLKAAVNNKGKSGQTAQEIRDRIIAWSTTQKQESAIVGLDTNNLNPSNQPNVTTSDQTAAIMTVNQEAFDAIPHSRKMFWGGQTGTVGTRNFGTISKLARLMRTAFGVNFWDHYAALHPYVSNRSKADLDSLALGGMPLSIMADGTHYDDPIAEPGAREKARLVLCMERGQPYVQPERIVFPIRSSDAVAATIAPARIAGTPKHVALFRAPSDDVVRLTSTGELQRGAGAINFEVRDYFIEARHHYGHHIGRRTLVRGMAGTNPANGGARFTGGGMQALGTPGWDGVSNGKKITIVVCARFLPAASGGLLGPTTWLNVLNGNVFRWIGYDSVASIGSVTPAVADYPDRYNMYFFTIDTTTGVQRMQAAANNKAVATTTPTADADLALNNILSLFSSTALPLTNVDIKSLWMAADSIDFSVQANRDAFCATGTTDTPKDLGATGVVGGITPFFYNLGYWGDWASGRNLGSGGQVYLSTWIDSSLISMSSPPEVAL</sequence>
<dbReference type="Proteomes" id="UP000018851">
    <property type="component" value="Chromosome"/>
</dbReference>
<name>W0AFY1_9SPHN</name>
<dbReference type="RefSeq" id="WP_025294152.1">
    <property type="nucleotide sequence ID" value="NZ_CP006644.1"/>
</dbReference>
<evidence type="ECO:0000313" key="2">
    <source>
        <dbReference type="EMBL" id="AHE56001.1"/>
    </source>
</evidence>
<dbReference type="Gene3D" id="3.40.50.1110">
    <property type="entry name" value="SGNH hydrolase"/>
    <property type="match status" value="1"/>
</dbReference>